<keyword evidence="2" id="KW-1185">Reference proteome</keyword>
<name>A0A1I0PFT2_9RHOB</name>
<dbReference type="OrthoDB" id="7593450at2"/>
<dbReference type="Gene3D" id="1.25.40.10">
    <property type="entry name" value="Tetratricopeptide repeat domain"/>
    <property type="match status" value="1"/>
</dbReference>
<dbReference type="Pfam" id="PF06041">
    <property type="entry name" value="DUF924"/>
    <property type="match status" value="1"/>
</dbReference>
<dbReference type="EMBL" id="FOJB01000001">
    <property type="protein sequence ID" value="SEW13305.1"/>
    <property type="molecule type" value="Genomic_DNA"/>
</dbReference>
<dbReference type="AlphaFoldDB" id="A0A1I0PFT2"/>
<dbReference type="SUPFAM" id="SSF48452">
    <property type="entry name" value="TPR-like"/>
    <property type="match status" value="1"/>
</dbReference>
<evidence type="ECO:0000313" key="2">
    <source>
        <dbReference type="Proteomes" id="UP000199650"/>
    </source>
</evidence>
<proteinExistence type="predicted"/>
<organism evidence="1 2">
    <name type="scientific">Aliiroseovarius sediminilitoris</name>
    <dbReference type="NCBI Taxonomy" id="1173584"/>
    <lineage>
        <taxon>Bacteria</taxon>
        <taxon>Pseudomonadati</taxon>
        <taxon>Pseudomonadota</taxon>
        <taxon>Alphaproteobacteria</taxon>
        <taxon>Rhodobacterales</taxon>
        <taxon>Paracoccaceae</taxon>
        <taxon>Aliiroseovarius</taxon>
    </lineage>
</organism>
<protein>
    <submittedName>
        <fullName evidence="1">Uncharacterized conserved protein, DUF924 family</fullName>
    </submittedName>
</protein>
<dbReference type="InterPro" id="IPR010323">
    <property type="entry name" value="DUF924"/>
</dbReference>
<evidence type="ECO:0000313" key="1">
    <source>
        <dbReference type="EMBL" id="SEW13305.1"/>
    </source>
</evidence>
<dbReference type="Gene3D" id="1.20.58.320">
    <property type="entry name" value="TPR-like"/>
    <property type="match status" value="1"/>
</dbReference>
<dbReference type="InterPro" id="IPR011990">
    <property type="entry name" value="TPR-like_helical_dom_sf"/>
</dbReference>
<reference evidence="1 2" key="1">
    <citation type="submission" date="2016-10" db="EMBL/GenBank/DDBJ databases">
        <authorList>
            <person name="de Groot N.N."/>
        </authorList>
    </citation>
    <scope>NUCLEOTIDE SEQUENCE [LARGE SCALE GENOMIC DNA]</scope>
    <source>
        <strain evidence="1 2">DSM 29439</strain>
    </source>
</reference>
<sequence>MSEPHEIITFWIDEVGPKGWYEASDKLDNTIRKRFMADYEAARDGTLDGWRDTPQGALAFLILTDQFPRNMFRGDARSFATDPAARTCADHAIARGLDMQIQIPDRQFFYLPFMHSEAMEDQDRCIALMAERMADTPGQGDTLHARVHRAIIERFGRFPYRNDVLGRDTTDEERVFIEDGGYTALRKKFEVREGKA</sequence>
<accession>A0A1I0PFT2</accession>
<gene>
    <name evidence="1" type="ORF">SAMN05444851_1613</name>
</gene>
<dbReference type="Proteomes" id="UP000199650">
    <property type="component" value="Unassembled WGS sequence"/>
</dbReference>
<dbReference type="RefSeq" id="WP_091429732.1">
    <property type="nucleotide sequence ID" value="NZ_FOJB01000001.1"/>
</dbReference>
<dbReference type="STRING" id="1173584.SAMN05444851_1613"/>